<accession>A0A8B7YT96</accession>
<comment type="subcellular location">
    <subcellularLocation>
        <location evidence="1 9">Golgi apparatus membrane</location>
        <topology evidence="1 9">Multi-pass membrane protein</topology>
    </subcellularLocation>
    <subcellularLocation>
        <location evidence="7">Golgi apparatus</location>
        <location evidence="7">cis-Golgi network membrane</location>
    </subcellularLocation>
</comment>
<dbReference type="OrthoDB" id="411251at2759"/>
<dbReference type="InterPro" id="IPR045231">
    <property type="entry name" value="Yip1/4-like"/>
</dbReference>
<evidence type="ECO:0000313" key="11">
    <source>
        <dbReference type="Proteomes" id="UP000694845"/>
    </source>
</evidence>
<evidence type="ECO:0000256" key="3">
    <source>
        <dbReference type="ARBA" id="ARBA00022692"/>
    </source>
</evidence>
<keyword evidence="3 9" id="KW-0812">Transmembrane</keyword>
<dbReference type="CTD" id="84272"/>
<feature type="transmembrane region" description="Helical" evidence="9">
    <location>
        <begin position="171"/>
        <end position="187"/>
    </location>
</feature>
<evidence type="ECO:0000256" key="5">
    <source>
        <dbReference type="ARBA" id="ARBA00023034"/>
    </source>
</evidence>
<dbReference type="GO" id="GO:0005802">
    <property type="term" value="C:trans-Golgi network"/>
    <property type="evidence" value="ECO:0007669"/>
    <property type="project" value="TreeGrafter"/>
</dbReference>
<evidence type="ECO:0000256" key="8">
    <source>
        <dbReference type="ARBA" id="ARBA00037720"/>
    </source>
</evidence>
<dbReference type="GO" id="GO:0000139">
    <property type="term" value="C:Golgi membrane"/>
    <property type="evidence" value="ECO:0007669"/>
    <property type="project" value="UniProtKB-SubCell"/>
</dbReference>
<reference evidence="12" key="1">
    <citation type="submission" date="2025-08" db="UniProtKB">
        <authorList>
            <consortium name="RefSeq"/>
        </authorList>
    </citation>
    <scope>IDENTIFICATION</scope>
</reference>
<evidence type="ECO:0000256" key="4">
    <source>
        <dbReference type="ARBA" id="ARBA00022989"/>
    </source>
</evidence>
<dbReference type="PANTHER" id="PTHR21236">
    <property type="entry name" value="GOLGI MEMBRANE PROTEIN YIP1"/>
    <property type="match status" value="1"/>
</dbReference>
<evidence type="ECO:0000256" key="6">
    <source>
        <dbReference type="ARBA" id="ARBA00023136"/>
    </source>
</evidence>
<comment type="similarity">
    <text evidence="2 9">Belongs to the YIP1 family.</text>
</comment>
<dbReference type="KEGG" id="aplc:110981948"/>
<evidence type="ECO:0000256" key="2">
    <source>
        <dbReference type="ARBA" id="ARBA00010596"/>
    </source>
</evidence>
<keyword evidence="5" id="KW-0333">Golgi apparatus</keyword>
<evidence type="ECO:0000256" key="7">
    <source>
        <dbReference type="ARBA" id="ARBA00024188"/>
    </source>
</evidence>
<dbReference type="PANTHER" id="PTHR21236:SF7">
    <property type="entry name" value="PROTEIN YIPF4"/>
    <property type="match status" value="1"/>
</dbReference>
<keyword evidence="11" id="KW-1185">Reference proteome</keyword>
<dbReference type="OMA" id="SWIITMW"/>
<sequence>MDTQKTDSLYSSPYGGVPTYLSGVSQTTLSPRSTIPSAVPTLSSMSTTAAASTSQTWQNDFEFVSDDDLTSASKTAGRHSDDVELDLGEMQYTDTPSADTKTQPGSSASQFLRTKGYGWLLEVEDTDDDNTPLLEELDIDLKDIYYKVRCVVFPCPFLGFQRQILRDSPDFWGPLLVVLLFSAVSLYGQFRVVSWIITIWIFGSLLIFLLARVLGGEVNYSQCLGVIGYSLLPLIITATTLPLLGTIPYIGFVVKFAGVSWAAYSAGSLLIQDSLAHKKPLLLYPVLLLYIYFFSLYTGA</sequence>
<dbReference type="GO" id="GO:0048280">
    <property type="term" value="P:vesicle fusion with Golgi apparatus"/>
    <property type="evidence" value="ECO:0007669"/>
    <property type="project" value="TreeGrafter"/>
</dbReference>
<feature type="transmembrane region" description="Helical" evidence="9">
    <location>
        <begin position="249"/>
        <end position="269"/>
    </location>
</feature>
<feature type="transmembrane region" description="Helical" evidence="9">
    <location>
        <begin position="223"/>
        <end position="243"/>
    </location>
</feature>
<dbReference type="Pfam" id="PF04893">
    <property type="entry name" value="Yip1"/>
    <property type="match status" value="1"/>
</dbReference>
<proteinExistence type="inferred from homology"/>
<gene>
    <name evidence="12" type="primary">LOC110981948</name>
</gene>
<dbReference type="AlphaFoldDB" id="A0A8B7YT96"/>
<evidence type="ECO:0000259" key="10">
    <source>
        <dbReference type="Pfam" id="PF04893"/>
    </source>
</evidence>
<dbReference type="RefSeq" id="XP_022095700.1">
    <property type="nucleotide sequence ID" value="XM_022240008.1"/>
</dbReference>
<dbReference type="InterPro" id="IPR006977">
    <property type="entry name" value="Yip1_dom"/>
</dbReference>
<evidence type="ECO:0000256" key="1">
    <source>
        <dbReference type="ARBA" id="ARBA00004653"/>
    </source>
</evidence>
<evidence type="ECO:0000256" key="9">
    <source>
        <dbReference type="RuleBase" id="RU361264"/>
    </source>
</evidence>
<protein>
    <recommendedName>
        <fullName evidence="9">Protein YIPF</fullName>
    </recommendedName>
</protein>
<comment type="function">
    <text evidence="8">Involved in the maintenance of the Golgi structure.</text>
</comment>
<name>A0A8B7YT96_ACAPL</name>
<feature type="transmembrane region" description="Helical" evidence="9">
    <location>
        <begin position="193"/>
        <end position="211"/>
    </location>
</feature>
<keyword evidence="4 9" id="KW-1133">Transmembrane helix</keyword>
<feature type="transmembrane region" description="Helical" evidence="9">
    <location>
        <begin position="281"/>
        <end position="299"/>
    </location>
</feature>
<dbReference type="GO" id="GO:0006888">
    <property type="term" value="P:endoplasmic reticulum to Golgi vesicle-mediated transport"/>
    <property type="evidence" value="ECO:0007669"/>
    <property type="project" value="InterPro"/>
</dbReference>
<evidence type="ECO:0000313" key="12">
    <source>
        <dbReference type="RefSeq" id="XP_022095700.1"/>
    </source>
</evidence>
<dbReference type="GeneID" id="110981948"/>
<keyword evidence="6 9" id="KW-0472">Membrane</keyword>
<organism evidence="11 12">
    <name type="scientific">Acanthaster planci</name>
    <name type="common">Crown-of-thorns starfish</name>
    <dbReference type="NCBI Taxonomy" id="133434"/>
    <lineage>
        <taxon>Eukaryota</taxon>
        <taxon>Metazoa</taxon>
        <taxon>Echinodermata</taxon>
        <taxon>Eleutherozoa</taxon>
        <taxon>Asterozoa</taxon>
        <taxon>Asteroidea</taxon>
        <taxon>Valvatacea</taxon>
        <taxon>Valvatida</taxon>
        <taxon>Acanthasteridae</taxon>
        <taxon>Acanthaster</taxon>
    </lineage>
</organism>
<dbReference type="Proteomes" id="UP000694845">
    <property type="component" value="Unplaced"/>
</dbReference>
<feature type="domain" description="Yip1" evidence="10">
    <location>
        <begin position="162"/>
        <end position="294"/>
    </location>
</feature>